<dbReference type="RefSeq" id="WP_089660476.1">
    <property type="nucleotide sequence ID" value="NZ_FNGH01000019.1"/>
</dbReference>
<keyword evidence="3" id="KW-0548">Nucleotidyltransferase</keyword>
<feature type="domain" description="THIF-type NAD/FAD binding fold" evidence="1">
    <location>
        <begin position="287"/>
        <end position="437"/>
    </location>
</feature>
<dbReference type="GO" id="GO:0016779">
    <property type="term" value="F:nucleotidyltransferase activity"/>
    <property type="evidence" value="ECO:0007669"/>
    <property type="project" value="UniProtKB-KW"/>
</dbReference>
<proteinExistence type="predicted"/>
<gene>
    <name evidence="3" type="ORF">SAMN05192555_11931</name>
</gene>
<dbReference type="PANTHER" id="PTHR43267:SF1">
    <property type="entry name" value="TRNA THREONYLCARBAMOYLADENOSINE DEHYDRATASE"/>
    <property type="match status" value="1"/>
</dbReference>
<dbReference type="InterPro" id="IPR032701">
    <property type="entry name" value="Prok-E2_B_dom"/>
</dbReference>
<sequence>MYVPIDQALTAALASIGANATAPLNLERGRNSFELVATDSVAWHLKVTFELPLTVLPSIFLAAPAEGEGLAHVSYTGCICYSDHEGEGFDPTNVENVVAFAVARAVAVLEDSLRKKHAGDFQALLDEFEGYWHSIPDCYMVPLATAPVAENQLYAQVQQIHSKRARILALDQGIGIDAKTPRRKVHFLPIASAVMPPANGELLQNGWLQNLIDQAGPVAQHISKQHGSHIFLFAQARTEGESLFGVMFTTVRSGSHAKLTRVHPFGVQRAWRDYLLARTGVSQVKQCVAIIGCGALGSRVAEQLATSGIDELILIDFDYFSYDNIYRHILGRNSVGQRKVYALKHELEIKHPGLLVHTFTGTAEQWLCDPARRQVCQTIVLTTGQLALEREITQQAFAECWSQRLVSGWLEPLGLGGHVIASKAGVSGCLECLFTDVGCSRPDMRVAFLIPGQQVSRNLTGCGGRFVPYSALHATETALHVCKMVLAGTTGYRCWAGDPAAAIAEGLSVTRWHERCRNLPPNEPIAHRDCPCCSS</sequence>
<dbReference type="InterPro" id="IPR045886">
    <property type="entry name" value="ThiF/MoeB/HesA"/>
</dbReference>
<dbReference type="Pfam" id="PF14461">
    <property type="entry name" value="Prok-E2_B"/>
    <property type="match status" value="1"/>
</dbReference>
<dbReference type="PANTHER" id="PTHR43267">
    <property type="entry name" value="TRNA THREONYLCARBAMOYLADENOSINE DEHYDRATASE"/>
    <property type="match status" value="1"/>
</dbReference>
<dbReference type="EMBL" id="FNGH01000019">
    <property type="protein sequence ID" value="SDM77296.1"/>
    <property type="molecule type" value="Genomic_DNA"/>
</dbReference>
<feature type="domain" description="Prokaryotic E2 family B" evidence="2">
    <location>
        <begin position="54"/>
        <end position="141"/>
    </location>
</feature>
<name>A0A1G9VZI7_9GAMM</name>
<dbReference type="GO" id="GO:0061503">
    <property type="term" value="F:tRNA threonylcarbamoyladenosine dehydratase"/>
    <property type="evidence" value="ECO:0007669"/>
    <property type="project" value="TreeGrafter"/>
</dbReference>
<dbReference type="Pfam" id="PF00899">
    <property type="entry name" value="ThiF"/>
    <property type="match status" value="1"/>
</dbReference>
<dbReference type="STRING" id="48727.SAMN05192555_11931"/>
<dbReference type="Proteomes" id="UP000199107">
    <property type="component" value="Unassembled WGS sequence"/>
</dbReference>
<dbReference type="AlphaFoldDB" id="A0A1G9VZI7"/>
<evidence type="ECO:0000313" key="3">
    <source>
        <dbReference type="EMBL" id="SDM77296.1"/>
    </source>
</evidence>
<dbReference type="InterPro" id="IPR035985">
    <property type="entry name" value="Ubiquitin-activating_enz"/>
</dbReference>
<evidence type="ECO:0000259" key="2">
    <source>
        <dbReference type="Pfam" id="PF14461"/>
    </source>
</evidence>
<accession>A0A1G9VZI7</accession>
<evidence type="ECO:0000313" key="4">
    <source>
        <dbReference type="Proteomes" id="UP000199107"/>
    </source>
</evidence>
<dbReference type="SUPFAM" id="SSF69572">
    <property type="entry name" value="Activating enzymes of the ubiquitin-like proteins"/>
    <property type="match status" value="1"/>
</dbReference>
<protein>
    <submittedName>
        <fullName evidence="3">Molybdopterin or thiamine biosynthesis adenylyltransferase</fullName>
    </submittedName>
</protein>
<dbReference type="InterPro" id="IPR000594">
    <property type="entry name" value="ThiF_NAD_FAD-bd"/>
</dbReference>
<organism evidence="3 4">
    <name type="scientific">Franzmannia pantelleriensis</name>
    <dbReference type="NCBI Taxonomy" id="48727"/>
    <lineage>
        <taxon>Bacteria</taxon>
        <taxon>Pseudomonadati</taxon>
        <taxon>Pseudomonadota</taxon>
        <taxon>Gammaproteobacteria</taxon>
        <taxon>Oceanospirillales</taxon>
        <taxon>Halomonadaceae</taxon>
        <taxon>Franzmannia</taxon>
    </lineage>
</organism>
<keyword evidence="3" id="KW-0808">Transferase</keyword>
<evidence type="ECO:0000259" key="1">
    <source>
        <dbReference type="Pfam" id="PF00899"/>
    </source>
</evidence>
<dbReference type="Gene3D" id="3.40.50.720">
    <property type="entry name" value="NAD(P)-binding Rossmann-like Domain"/>
    <property type="match status" value="1"/>
</dbReference>
<dbReference type="GO" id="GO:0008641">
    <property type="term" value="F:ubiquitin-like modifier activating enzyme activity"/>
    <property type="evidence" value="ECO:0007669"/>
    <property type="project" value="InterPro"/>
</dbReference>
<keyword evidence="4" id="KW-1185">Reference proteome</keyword>
<dbReference type="GO" id="GO:0061504">
    <property type="term" value="P:cyclic threonylcarbamoyladenosine biosynthetic process"/>
    <property type="evidence" value="ECO:0007669"/>
    <property type="project" value="TreeGrafter"/>
</dbReference>
<reference evidence="4" key="1">
    <citation type="submission" date="2016-10" db="EMBL/GenBank/DDBJ databases">
        <authorList>
            <person name="Varghese N."/>
            <person name="Submissions S."/>
        </authorList>
    </citation>
    <scope>NUCLEOTIDE SEQUENCE [LARGE SCALE GENOMIC DNA]</scope>
    <source>
        <strain evidence="4">AAP</strain>
    </source>
</reference>